<name>A0AAD5LJC6_9CRUS</name>
<feature type="transmembrane region" description="Helical" evidence="1">
    <location>
        <begin position="48"/>
        <end position="73"/>
    </location>
</feature>
<accession>A0AAD5LJC6</accession>
<keyword evidence="3" id="KW-1185">Reference proteome</keyword>
<reference evidence="2 3" key="1">
    <citation type="submission" date="2022-05" db="EMBL/GenBank/DDBJ databases">
        <title>A multi-omics perspective on studying reproductive biology in Daphnia sinensis.</title>
        <authorList>
            <person name="Jia J."/>
        </authorList>
    </citation>
    <scope>NUCLEOTIDE SEQUENCE [LARGE SCALE GENOMIC DNA]</scope>
    <source>
        <strain evidence="2 3">WSL</strain>
    </source>
</reference>
<organism evidence="2 3">
    <name type="scientific">Daphnia sinensis</name>
    <dbReference type="NCBI Taxonomy" id="1820382"/>
    <lineage>
        <taxon>Eukaryota</taxon>
        <taxon>Metazoa</taxon>
        <taxon>Ecdysozoa</taxon>
        <taxon>Arthropoda</taxon>
        <taxon>Crustacea</taxon>
        <taxon>Branchiopoda</taxon>
        <taxon>Diplostraca</taxon>
        <taxon>Cladocera</taxon>
        <taxon>Anomopoda</taxon>
        <taxon>Daphniidae</taxon>
        <taxon>Daphnia</taxon>
        <taxon>Daphnia similis group</taxon>
    </lineage>
</organism>
<evidence type="ECO:0000313" key="2">
    <source>
        <dbReference type="EMBL" id="KAI9563800.1"/>
    </source>
</evidence>
<keyword evidence="1" id="KW-0812">Transmembrane</keyword>
<dbReference type="EMBL" id="WJBH02000002">
    <property type="protein sequence ID" value="KAI9563800.1"/>
    <property type="molecule type" value="Genomic_DNA"/>
</dbReference>
<evidence type="ECO:0000313" key="3">
    <source>
        <dbReference type="Proteomes" id="UP000820818"/>
    </source>
</evidence>
<evidence type="ECO:0000256" key="1">
    <source>
        <dbReference type="SAM" id="Phobius"/>
    </source>
</evidence>
<dbReference type="Proteomes" id="UP000820818">
    <property type="component" value="Linkage Group LG2"/>
</dbReference>
<comment type="caution">
    <text evidence="2">The sequence shown here is derived from an EMBL/GenBank/DDBJ whole genome shotgun (WGS) entry which is preliminary data.</text>
</comment>
<proteinExistence type="predicted"/>
<dbReference type="PANTHER" id="PTHR36694">
    <property type="entry name" value="PASIFLORA 1, ISOFORM A-RELATED"/>
    <property type="match status" value="1"/>
</dbReference>
<dbReference type="PANTHER" id="PTHR36694:SF11">
    <property type="entry name" value="LP21121P-RELATED"/>
    <property type="match status" value="1"/>
</dbReference>
<feature type="transmembrane region" description="Helical" evidence="1">
    <location>
        <begin position="115"/>
        <end position="139"/>
    </location>
</feature>
<protein>
    <submittedName>
        <fullName evidence="2">Uncharacterized protein</fullName>
    </submittedName>
</protein>
<gene>
    <name evidence="2" type="ORF">GHT06_011265</name>
</gene>
<keyword evidence="1" id="KW-1133">Transmembrane helix</keyword>
<keyword evidence="1" id="KW-0472">Membrane</keyword>
<feature type="transmembrane region" description="Helical" evidence="1">
    <location>
        <begin position="85"/>
        <end position="108"/>
    </location>
</feature>
<feature type="transmembrane region" description="Helical" evidence="1">
    <location>
        <begin position="151"/>
        <end position="173"/>
    </location>
</feature>
<dbReference type="AlphaFoldDB" id="A0AAD5LJC6"/>
<sequence>MKRGKTDEDGQNNVRDKLQELENQHHGHHHHQSPATIPLLNRCCCFSLLTGAVFTGIYATAVYICAFAIELWLITEAKDELPSPPYILCLVYFIIWIMSVALLVGLALRRTQPILAWLLCLIVVFFPECGLVMFMSLYYWTLSTSFGTVELVFWIVRASMNILGAIQVFSLYSQWKEEKNVSRRLRDLSMHTSPMSNGYYTNPIIKTPLPGSLRAGYHNAAYLNSNMNLRQMQMHGNRQQVNAAMASLDRTRKHFAKHSLNRSISSVSQLYPKDETDCGKVFNKGDFTNGFTVFDQWQQHQQWLEQKKMGITPEPGMAFGPMGIAGVGLDDSELGPMDNGCCPQHSMRFANDGDYLNRAPLSRAVSTLLLNRHCPSQFAIPNFDRQRQFLIGSNSANSQVPPMRRAHSMNDLNLRASSTSCDIKFGRTNRPHFDYIRSAGRHGHIITRGESDDFQRSYKDVAL</sequence>